<evidence type="ECO:0000313" key="2">
    <source>
        <dbReference type="Proteomes" id="UP000798662"/>
    </source>
</evidence>
<proteinExistence type="predicted"/>
<accession>A0ACC3C2W9</accession>
<sequence length="402" mass="42894">MDRPRGEVDVAYFIQVSESNLPLLPRLLRALAHPANAYAVHFDRKIPDAELAPVVAAIRADDRLAAVRFMPREVVTYRGISMVLNVLSAMEFLLAAHPGWCYFVNLSAADYPLVAPDTVRRLLATPGVAGAGANFASVSSPQTWVNTVTEQRIGRLYVDTSLAFGGEENGTAVVPMKIPNPLYAAAEWTARKSEAWMLLHRDFVEYTVRSAAARRLLLAFGLSIEASEHFFVTLLTNTARWRRSLVTNHLRLVVWSHRGVKAVQHPYYVDDTEPNDSSAYMFAGRLASSTALFARKFRVADSPLLDTLDRSVSGIAPAASAADAAGVAATTARVRDGLAAALASSADRVAAWEGRLAAAAAAGQLPAKEDRTPLDTPRGGGGAPVAGGDAPAADVLATAAPP</sequence>
<evidence type="ECO:0000313" key="1">
    <source>
        <dbReference type="EMBL" id="KAK1864664.1"/>
    </source>
</evidence>
<keyword evidence="2" id="KW-1185">Reference proteome</keyword>
<reference evidence="1" key="1">
    <citation type="submission" date="2019-11" db="EMBL/GenBank/DDBJ databases">
        <title>Nori genome reveals adaptations in red seaweeds to the harsh intertidal environment.</title>
        <authorList>
            <person name="Wang D."/>
            <person name="Mao Y."/>
        </authorList>
    </citation>
    <scope>NUCLEOTIDE SEQUENCE</scope>
    <source>
        <tissue evidence="1">Gametophyte</tissue>
    </source>
</reference>
<dbReference type="EMBL" id="CM020619">
    <property type="protein sequence ID" value="KAK1864664.1"/>
    <property type="molecule type" value="Genomic_DNA"/>
</dbReference>
<dbReference type="Proteomes" id="UP000798662">
    <property type="component" value="Chromosome 2"/>
</dbReference>
<organism evidence="1 2">
    <name type="scientific">Pyropia yezoensis</name>
    <name type="common">Susabi-nori</name>
    <name type="synonym">Porphyra yezoensis</name>
    <dbReference type="NCBI Taxonomy" id="2788"/>
    <lineage>
        <taxon>Eukaryota</taxon>
        <taxon>Rhodophyta</taxon>
        <taxon>Bangiophyceae</taxon>
        <taxon>Bangiales</taxon>
        <taxon>Bangiaceae</taxon>
        <taxon>Pyropia</taxon>
    </lineage>
</organism>
<name>A0ACC3C2W9_PYRYE</name>
<gene>
    <name evidence="1" type="ORF">I4F81_007208</name>
</gene>
<protein>
    <submittedName>
        <fullName evidence="1">Uncharacterized protein</fullName>
    </submittedName>
</protein>
<comment type="caution">
    <text evidence="1">The sequence shown here is derived from an EMBL/GenBank/DDBJ whole genome shotgun (WGS) entry which is preliminary data.</text>
</comment>